<dbReference type="OrthoDB" id="5331396at2759"/>
<dbReference type="Proteomes" id="UP000799429">
    <property type="component" value="Unassembled WGS sequence"/>
</dbReference>
<evidence type="ECO:0000313" key="2">
    <source>
        <dbReference type="EMBL" id="KAF2838541.1"/>
    </source>
</evidence>
<keyword evidence="1" id="KW-0472">Membrane</keyword>
<evidence type="ECO:0000313" key="3">
    <source>
        <dbReference type="Proteomes" id="UP000799429"/>
    </source>
</evidence>
<keyword evidence="3" id="KW-1185">Reference proteome</keyword>
<proteinExistence type="predicted"/>
<comment type="caution">
    <text evidence="2">The sequence shown here is derived from an EMBL/GenBank/DDBJ whole genome shotgun (WGS) entry which is preliminary data.</text>
</comment>
<reference evidence="2" key="1">
    <citation type="journal article" date="2020" name="Stud. Mycol.">
        <title>101 Dothideomycetes genomes: a test case for predicting lifestyles and emergence of pathogens.</title>
        <authorList>
            <person name="Haridas S."/>
            <person name="Albert R."/>
            <person name="Binder M."/>
            <person name="Bloem J."/>
            <person name="Labutti K."/>
            <person name="Salamov A."/>
            <person name="Andreopoulos B."/>
            <person name="Baker S."/>
            <person name="Barry K."/>
            <person name="Bills G."/>
            <person name="Bluhm B."/>
            <person name="Cannon C."/>
            <person name="Castanera R."/>
            <person name="Culley D."/>
            <person name="Daum C."/>
            <person name="Ezra D."/>
            <person name="Gonzalez J."/>
            <person name="Henrissat B."/>
            <person name="Kuo A."/>
            <person name="Liang C."/>
            <person name="Lipzen A."/>
            <person name="Lutzoni F."/>
            <person name="Magnuson J."/>
            <person name="Mondo S."/>
            <person name="Nolan M."/>
            <person name="Ohm R."/>
            <person name="Pangilinan J."/>
            <person name="Park H.-J."/>
            <person name="Ramirez L."/>
            <person name="Alfaro M."/>
            <person name="Sun H."/>
            <person name="Tritt A."/>
            <person name="Yoshinaga Y."/>
            <person name="Zwiers L.-H."/>
            <person name="Turgeon B."/>
            <person name="Goodwin S."/>
            <person name="Spatafora J."/>
            <person name="Crous P."/>
            <person name="Grigoriev I."/>
        </authorList>
    </citation>
    <scope>NUCLEOTIDE SEQUENCE</scope>
    <source>
        <strain evidence="2">CBS 101060</strain>
    </source>
</reference>
<accession>A0A9P4VME5</accession>
<sequence length="113" mass="12440">MASRFLLPAVRRTVQPSLTRQTRSFQTSGILRDAAAAPVAVKKPVGAFRGGIFGFLLGSVASGAGMYYYVLDEYKVSNELLTTDIYALQAAVQRIENYVRTLEEKFDASSKKK</sequence>
<evidence type="ECO:0000256" key="1">
    <source>
        <dbReference type="SAM" id="Phobius"/>
    </source>
</evidence>
<dbReference type="AlphaFoldDB" id="A0A9P4VME5"/>
<feature type="transmembrane region" description="Helical" evidence="1">
    <location>
        <begin position="52"/>
        <end position="70"/>
    </location>
</feature>
<dbReference type="EMBL" id="MU006096">
    <property type="protein sequence ID" value="KAF2838541.1"/>
    <property type="molecule type" value="Genomic_DNA"/>
</dbReference>
<dbReference type="PANTHER" id="PTHR37849">
    <property type="entry name" value="YALI0E11605P"/>
    <property type="match status" value="1"/>
</dbReference>
<keyword evidence="1" id="KW-1133">Transmembrane helix</keyword>
<gene>
    <name evidence="2" type="ORF">M501DRAFT_975049</name>
</gene>
<organism evidence="2 3">
    <name type="scientific">Patellaria atrata CBS 101060</name>
    <dbReference type="NCBI Taxonomy" id="1346257"/>
    <lineage>
        <taxon>Eukaryota</taxon>
        <taxon>Fungi</taxon>
        <taxon>Dikarya</taxon>
        <taxon>Ascomycota</taxon>
        <taxon>Pezizomycotina</taxon>
        <taxon>Dothideomycetes</taxon>
        <taxon>Dothideomycetes incertae sedis</taxon>
        <taxon>Patellariales</taxon>
        <taxon>Patellariaceae</taxon>
        <taxon>Patellaria</taxon>
    </lineage>
</organism>
<name>A0A9P4VME5_9PEZI</name>
<protein>
    <submittedName>
        <fullName evidence="2">Uncharacterized protein</fullName>
    </submittedName>
</protein>
<keyword evidence="1" id="KW-0812">Transmembrane</keyword>
<dbReference type="PANTHER" id="PTHR37849:SF1">
    <property type="entry name" value="YALI0E11605P"/>
    <property type="match status" value="1"/>
</dbReference>